<dbReference type="EMBL" id="UZAN01064914">
    <property type="protein sequence ID" value="VDP93839.1"/>
    <property type="molecule type" value="Genomic_DNA"/>
</dbReference>
<gene>
    <name evidence="1" type="ORF">ECPE_LOCUS16567</name>
</gene>
<organism evidence="3">
    <name type="scientific">Echinostoma caproni</name>
    <dbReference type="NCBI Taxonomy" id="27848"/>
    <lineage>
        <taxon>Eukaryota</taxon>
        <taxon>Metazoa</taxon>
        <taxon>Spiralia</taxon>
        <taxon>Lophotrochozoa</taxon>
        <taxon>Platyhelminthes</taxon>
        <taxon>Trematoda</taxon>
        <taxon>Digenea</taxon>
        <taxon>Plagiorchiida</taxon>
        <taxon>Echinostomata</taxon>
        <taxon>Echinostomatoidea</taxon>
        <taxon>Echinostomatidae</taxon>
        <taxon>Echinostoma</taxon>
    </lineage>
</organism>
<dbReference type="SUPFAM" id="SSF56219">
    <property type="entry name" value="DNase I-like"/>
    <property type="match status" value="1"/>
</dbReference>
<protein>
    <submittedName>
        <fullName evidence="3">Endo/exonuclease/phosphatase domain-containing protein</fullName>
    </submittedName>
</protein>
<dbReference type="AlphaFoldDB" id="A0A183BBI2"/>
<reference evidence="1 2" key="2">
    <citation type="submission" date="2018-11" db="EMBL/GenBank/DDBJ databases">
        <authorList>
            <consortium name="Pathogen Informatics"/>
        </authorList>
    </citation>
    <scope>NUCLEOTIDE SEQUENCE [LARGE SCALE GENOMIC DNA]</scope>
    <source>
        <strain evidence="1 2">Egypt</strain>
    </source>
</reference>
<dbReference type="WBParaSite" id="ECPE_0001661001-mRNA-1">
    <property type="protein sequence ID" value="ECPE_0001661001-mRNA-1"/>
    <property type="gene ID" value="ECPE_0001661001"/>
</dbReference>
<keyword evidence="2" id="KW-1185">Reference proteome</keyword>
<dbReference type="Gene3D" id="3.60.10.10">
    <property type="entry name" value="Endonuclease/exonuclease/phosphatase"/>
    <property type="match status" value="1"/>
</dbReference>
<accession>A0A183BBI2</accession>
<dbReference type="Proteomes" id="UP000272942">
    <property type="component" value="Unassembled WGS sequence"/>
</dbReference>
<sequence length="112" mass="12159">MHFMASSTNIQSAACILHVNPPVVAVGIYRSPSSSHQDEELSQALRGAAKSGYRLLNLGDFNAPTVNWTHQSCRGTGFDMALLNTVSGLTLPQHVVVPTRISPRSRSNEEQQ</sequence>
<reference evidence="3" key="1">
    <citation type="submission" date="2016-06" db="UniProtKB">
        <authorList>
            <consortium name="WormBaseParasite"/>
        </authorList>
    </citation>
    <scope>IDENTIFICATION</scope>
</reference>
<evidence type="ECO:0000313" key="3">
    <source>
        <dbReference type="WBParaSite" id="ECPE_0001661001-mRNA-1"/>
    </source>
</evidence>
<evidence type="ECO:0000313" key="2">
    <source>
        <dbReference type="Proteomes" id="UP000272942"/>
    </source>
</evidence>
<proteinExistence type="predicted"/>
<name>A0A183BBI2_9TREM</name>
<evidence type="ECO:0000313" key="1">
    <source>
        <dbReference type="EMBL" id="VDP93839.1"/>
    </source>
</evidence>
<dbReference type="InterPro" id="IPR036691">
    <property type="entry name" value="Endo/exonu/phosph_ase_sf"/>
</dbReference>